<gene>
    <name evidence="3" type="ORF">KME25_03010</name>
</gene>
<sequence>MNQIKRRSQFVTGIQFLTGAIAAGLVGSLAAPVQAQDSFGNRVVQFPVDTTVEFEFIASHGAYQSSIGIVNLDTNQPVAVLFSETKPYDTAGTGQPQPSSPGQNNIGTSVDFLGTIQGGTVRDQFTEFTFEANTRYGFYLESISATGQTRRTVLSTSDLAAIFDGALDAGDRGGITGTRIAWDDDGLPRPGKDSDFDDFVIEAGGYLVTAPCPPLR</sequence>
<feature type="region of interest" description="Disordered" evidence="1">
    <location>
        <begin position="87"/>
        <end position="108"/>
    </location>
</feature>
<organism evidence="3 4">
    <name type="scientific">Symplocastrum torsivum CPER-KK1</name>
    <dbReference type="NCBI Taxonomy" id="450513"/>
    <lineage>
        <taxon>Bacteria</taxon>
        <taxon>Bacillati</taxon>
        <taxon>Cyanobacteriota</taxon>
        <taxon>Cyanophyceae</taxon>
        <taxon>Oscillatoriophycideae</taxon>
        <taxon>Oscillatoriales</taxon>
        <taxon>Microcoleaceae</taxon>
        <taxon>Symplocastrum</taxon>
    </lineage>
</organism>
<proteinExistence type="predicted"/>
<evidence type="ECO:0000256" key="2">
    <source>
        <dbReference type="SAM" id="SignalP"/>
    </source>
</evidence>
<protein>
    <recommendedName>
        <fullName evidence="5">DUF4114 domain-containing protein</fullName>
    </recommendedName>
</protein>
<dbReference type="AlphaFoldDB" id="A0A951PH30"/>
<feature type="chain" id="PRO_5037584854" description="DUF4114 domain-containing protein" evidence="2">
    <location>
        <begin position="36"/>
        <end position="216"/>
    </location>
</feature>
<dbReference type="Proteomes" id="UP000753908">
    <property type="component" value="Unassembled WGS sequence"/>
</dbReference>
<evidence type="ECO:0008006" key="5">
    <source>
        <dbReference type="Google" id="ProtNLM"/>
    </source>
</evidence>
<evidence type="ECO:0000313" key="3">
    <source>
        <dbReference type="EMBL" id="MBW4543408.1"/>
    </source>
</evidence>
<reference evidence="3" key="1">
    <citation type="submission" date="2021-05" db="EMBL/GenBank/DDBJ databases">
        <authorList>
            <person name="Pietrasiak N."/>
            <person name="Ward R."/>
            <person name="Stajich J.E."/>
            <person name="Kurbessoian T."/>
        </authorList>
    </citation>
    <scope>NUCLEOTIDE SEQUENCE</scope>
    <source>
        <strain evidence="3">CPER-KK1</strain>
    </source>
</reference>
<evidence type="ECO:0000256" key="1">
    <source>
        <dbReference type="SAM" id="MobiDB-lite"/>
    </source>
</evidence>
<keyword evidence="2" id="KW-0732">Signal</keyword>
<comment type="caution">
    <text evidence="3">The sequence shown here is derived from an EMBL/GenBank/DDBJ whole genome shotgun (WGS) entry which is preliminary data.</text>
</comment>
<evidence type="ECO:0000313" key="4">
    <source>
        <dbReference type="Proteomes" id="UP000753908"/>
    </source>
</evidence>
<dbReference type="EMBL" id="JAHHIF010000003">
    <property type="protein sequence ID" value="MBW4543408.1"/>
    <property type="molecule type" value="Genomic_DNA"/>
</dbReference>
<name>A0A951PH30_9CYAN</name>
<accession>A0A951PH30</accession>
<feature type="signal peptide" evidence="2">
    <location>
        <begin position="1"/>
        <end position="35"/>
    </location>
</feature>
<feature type="compositionally biased region" description="Polar residues" evidence="1">
    <location>
        <begin position="92"/>
        <end position="108"/>
    </location>
</feature>
<reference evidence="3" key="2">
    <citation type="journal article" date="2022" name="Microbiol. Resour. Announc.">
        <title>Metagenome Sequencing to Explore Phylogenomics of Terrestrial Cyanobacteria.</title>
        <authorList>
            <person name="Ward R.D."/>
            <person name="Stajich J.E."/>
            <person name="Johansen J.R."/>
            <person name="Huntemann M."/>
            <person name="Clum A."/>
            <person name="Foster B."/>
            <person name="Foster B."/>
            <person name="Roux S."/>
            <person name="Palaniappan K."/>
            <person name="Varghese N."/>
            <person name="Mukherjee S."/>
            <person name="Reddy T.B.K."/>
            <person name="Daum C."/>
            <person name="Copeland A."/>
            <person name="Chen I.A."/>
            <person name="Ivanova N.N."/>
            <person name="Kyrpides N.C."/>
            <person name="Shapiro N."/>
            <person name="Eloe-Fadrosh E.A."/>
            <person name="Pietrasiak N."/>
        </authorList>
    </citation>
    <scope>NUCLEOTIDE SEQUENCE</scope>
    <source>
        <strain evidence="3">CPER-KK1</strain>
    </source>
</reference>